<reference evidence="8 9" key="1">
    <citation type="submission" date="2018-11" db="EMBL/GenBank/DDBJ databases">
        <title>Genome sequence of Apiotrichum porosum DSM 27194.</title>
        <authorList>
            <person name="Aliyu H."/>
            <person name="Gorte O."/>
            <person name="Ochsenreither K."/>
        </authorList>
    </citation>
    <scope>NUCLEOTIDE SEQUENCE [LARGE SCALE GENOMIC DNA]</scope>
    <source>
        <strain evidence="8 9">DSM 27194</strain>
    </source>
</reference>
<accession>A0A427XHP8</accession>
<feature type="compositionally biased region" description="Basic residues" evidence="7">
    <location>
        <begin position="129"/>
        <end position="143"/>
    </location>
</feature>
<keyword evidence="5" id="KW-0687">Ribonucleoprotein</keyword>
<evidence type="ECO:0000256" key="7">
    <source>
        <dbReference type="SAM" id="MobiDB-lite"/>
    </source>
</evidence>
<sequence>MPAPQLTQLLSQLRAPIFNTLPVVSNARNGAKYLKRRLRGPSIINYAPQLSMPSIKFITSNKAMNPYAGWEGNGLNSSYMLPKDKLVPEGCVEIERSVKPGHNARDPNAARAPWLVNPREEERFADVARKRKLGKGPPKKGQGKRAMLGKGKKKK</sequence>
<evidence type="ECO:0000256" key="6">
    <source>
        <dbReference type="ARBA" id="ARBA00035132"/>
    </source>
</evidence>
<dbReference type="PANTHER" id="PTHR13362:SF2">
    <property type="entry name" value="SMALL RIBOSOMAL SUBUNIT PROTEIN MS33"/>
    <property type="match status" value="1"/>
</dbReference>
<keyword evidence="3" id="KW-0689">Ribosomal protein</keyword>
<dbReference type="GO" id="GO:0005840">
    <property type="term" value="C:ribosome"/>
    <property type="evidence" value="ECO:0007669"/>
    <property type="project" value="UniProtKB-KW"/>
</dbReference>
<evidence type="ECO:0000256" key="3">
    <source>
        <dbReference type="ARBA" id="ARBA00022980"/>
    </source>
</evidence>
<dbReference type="OrthoDB" id="2257454at2759"/>
<evidence type="ECO:0000256" key="5">
    <source>
        <dbReference type="ARBA" id="ARBA00023274"/>
    </source>
</evidence>
<comment type="caution">
    <text evidence="8">The sequence shown here is derived from an EMBL/GenBank/DDBJ whole genome shotgun (WGS) entry which is preliminary data.</text>
</comment>
<dbReference type="STRING" id="105984.A0A427XHP8"/>
<dbReference type="AlphaFoldDB" id="A0A427XHP8"/>
<evidence type="ECO:0000256" key="4">
    <source>
        <dbReference type="ARBA" id="ARBA00023128"/>
    </source>
</evidence>
<keyword evidence="4" id="KW-0496">Mitochondrion</keyword>
<name>A0A427XHP8_9TREE</name>
<dbReference type="PANTHER" id="PTHR13362">
    <property type="entry name" value="MITOCHONDRIAL RIBOSOMAL PROTEIN S33"/>
    <property type="match status" value="1"/>
</dbReference>
<gene>
    <name evidence="8" type="ORF">EHS24_002079</name>
</gene>
<dbReference type="RefSeq" id="XP_028473503.1">
    <property type="nucleotide sequence ID" value="XM_028617825.1"/>
</dbReference>
<evidence type="ECO:0000256" key="2">
    <source>
        <dbReference type="ARBA" id="ARBA00008970"/>
    </source>
</evidence>
<dbReference type="GO" id="GO:1990904">
    <property type="term" value="C:ribonucleoprotein complex"/>
    <property type="evidence" value="ECO:0007669"/>
    <property type="project" value="UniProtKB-KW"/>
</dbReference>
<dbReference type="Proteomes" id="UP000279236">
    <property type="component" value="Unassembled WGS sequence"/>
</dbReference>
<protein>
    <recommendedName>
        <fullName evidence="6">Small ribosomal subunit protein mS33</fullName>
    </recommendedName>
</protein>
<dbReference type="InterPro" id="IPR013219">
    <property type="entry name" value="Ribosomal_mS33"/>
</dbReference>
<comment type="similarity">
    <text evidence="2">Belongs to the mitochondrion-specific ribosomal protein mS33 family.</text>
</comment>
<proteinExistence type="inferred from homology"/>
<organism evidence="8 9">
    <name type="scientific">Apiotrichum porosum</name>
    <dbReference type="NCBI Taxonomy" id="105984"/>
    <lineage>
        <taxon>Eukaryota</taxon>
        <taxon>Fungi</taxon>
        <taxon>Dikarya</taxon>
        <taxon>Basidiomycota</taxon>
        <taxon>Agaricomycotina</taxon>
        <taxon>Tremellomycetes</taxon>
        <taxon>Trichosporonales</taxon>
        <taxon>Trichosporonaceae</taxon>
        <taxon>Apiotrichum</taxon>
    </lineage>
</organism>
<dbReference type="Pfam" id="PF08293">
    <property type="entry name" value="MRP-S33"/>
    <property type="match status" value="1"/>
</dbReference>
<dbReference type="GeneID" id="39586622"/>
<keyword evidence="9" id="KW-1185">Reference proteome</keyword>
<dbReference type="EMBL" id="RSCE01000012">
    <property type="protein sequence ID" value="RSH78356.1"/>
    <property type="molecule type" value="Genomic_DNA"/>
</dbReference>
<evidence type="ECO:0000256" key="1">
    <source>
        <dbReference type="ARBA" id="ARBA00004173"/>
    </source>
</evidence>
<dbReference type="GO" id="GO:0005739">
    <property type="term" value="C:mitochondrion"/>
    <property type="evidence" value="ECO:0007669"/>
    <property type="project" value="UniProtKB-SubCell"/>
</dbReference>
<feature type="region of interest" description="Disordered" evidence="7">
    <location>
        <begin position="125"/>
        <end position="155"/>
    </location>
</feature>
<evidence type="ECO:0000313" key="8">
    <source>
        <dbReference type="EMBL" id="RSH78356.1"/>
    </source>
</evidence>
<evidence type="ECO:0000313" key="9">
    <source>
        <dbReference type="Proteomes" id="UP000279236"/>
    </source>
</evidence>
<comment type="subcellular location">
    <subcellularLocation>
        <location evidence="1">Mitochondrion</location>
    </subcellularLocation>
</comment>